<name>A0A2P2LJJ0_RHIMU</name>
<feature type="compositionally biased region" description="Basic and acidic residues" evidence="1">
    <location>
        <begin position="173"/>
        <end position="192"/>
    </location>
</feature>
<feature type="compositionally biased region" description="Polar residues" evidence="1">
    <location>
        <begin position="195"/>
        <end position="206"/>
    </location>
</feature>
<reference evidence="2" key="1">
    <citation type="submission" date="2018-02" db="EMBL/GenBank/DDBJ databases">
        <title>Rhizophora mucronata_Transcriptome.</title>
        <authorList>
            <person name="Meera S.P."/>
            <person name="Sreeshan A."/>
            <person name="Augustine A."/>
        </authorList>
    </citation>
    <scope>NUCLEOTIDE SEQUENCE</scope>
    <source>
        <tissue evidence="2">Leaf</tissue>
    </source>
</reference>
<protein>
    <submittedName>
        <fullName evidence="2">Uncharacterized protein LOC105650086</fullName>
    </submittedName>
</protein>
<feature type="region of interest" description="Disordered" evidence="1">
    <location>
        <begin position="171"/>
        <end position="211"/>
    </location>
</feature>
<feature type="region of interest" description="Disordered" evidence="1">
    <location>
        <begin position="232"/>
        <end position="269"/>
    </location>
</feature>
<sequence length="312" mass="34879">MAAVIAGCGQPLNDRDAGDAMGRMRRTSKVSWLATGKRDPRARPEGFFRKQNFKEEREESDDKRLPAKSAKTLSKKMKIIPEGNGALKNRPNGLHGNEVEPSDDVWSLTPRAKTLSKTMKLAPKGNGTRKNRLNGLHKEHTRLNTYSDDESEDDLIEFCLMKMKERKRLRNLGGDRKADETSPKVGGKRDMDSLSGDSVSHINLRSKSAKEEDMESLSGILDCEVDQRRLKRSREKNMDSVCASSSSSSSGTSNLALKRGENSSGRCGMQNLKARGESLPKCHQCMKNGRRVVVPCQNCKSKMYCIQCIKKW</sequence>
<proteinExistence type="predicted"/>
<organism evidence="2">
    <name type="scientific">Rhizophora mucronata</name>
    <name type="common">Asiatic mangrove</name>
    <dbReference type="NCBI Taxonomy" id="61149"/>
    <lineage>
        <taxon>Eukaryota</taxon>
        <taxon>Viridiplantae</taxon>
        <taxon>Streptophyta</taxon>
        <taxon>Embryophyta</taxon>
        <taxon>Tracheophyta</taxon>
        <taxon>Spermatophyta</taxon>
        <taxon>Magnoliopsida</taxon>
        <taxon>eudicotyledons</taxon>
        <taxon>Gunneridae</taxon>
        <taxon>Pentapetalae</taxon>
        <taxon>rosids</taxon>
        <taxon>fabids</taxon>
        <taxon>Malpighiales</taxon>
        <taxon>Rhizophoraceae</taxon>
        <taxon>Rhizophora</taxon>
    </lineage>
</organism>
<feature type="compositionally biased region" description="Basic and acidic residues" evidence="1">
    <location>
        <begin position="36"/>
        <end position="65"/>
    </location>
</feature>
<dbReference type="EMBL" id="GGEC01037655">
    <property type="protein sequence ID" value="MBX18139.1"/>
    <property type="molecule type" value="Transcribed_RNA"/>
</dbReference>
<accession>A0A2P2LJJ0</accession>
<evidence type="ECO:0000313" key="2">
    <source>
        <dbReference type="EMBL" id="MBX18139.1"/>
    </source>
</evidence>
<feature type="region of interest" description="Disordered" evidence="1">
    <location>
        <begin position="83"/>
        <end position="104"/>
    </location>
</feature>
<evidence type="ECO:0000256" key="1">
    <source>
        <dbReference type="SAM" id="MobiDB-lite"/>
    </source>
</evidence>
<dbReference type="AlphaFoldDB" id="A0A2P2LJJ0"/>
<feature type="region of interest" description="Disordered" evidence="1">
    <location>
        <begin position="1"/>
        <end position="69"/>
    </location>
</feature>